<dbReference type="OrthoDB" id="4329722at2"/>
<protein>
    <submittedName>
        <fullName evidence="4">Putative secreted protein</fullName>
    </submittedName>
</protein>
<dbReference type="Proteomes" id="UP000029482">
    <property type="component" value="Chromosome"/>
</dbReference>
<dbReference type="RefSeq" id="WP_043501152.1">
    <property type="nucleotide sequence ID" value="NZ_CP009438.1"/>
</dbReference>
<keyword evidence="2" id="KW-1133">Transmembrane helix</keyword>
<feature type="compositionally biased region" description="Low complexity" evidence="1">
    <location>
        <begin position="117"/>
        <end position="130"/>
    </location>
</feature>
<feature type="signal peptide" evidence="3">
    <location>
        <begin position="1"/>
        <end position="26"/>
    </location>
</feature>
<dbReference type="STRING" id="1907.SGLAU_12920"/>
<evidence type="ECO:0000256" key="3">
    <source>
        <dbReference type="SAM" id="SignalP"/>
    </source>
</evidence>
<reference evidence="5" key="1">
    <citation type="journal article" date="2015" name="J. Biotechnol.">
        <title>Complete genome sequence of the actinobacterium Streptomyces glaucescens GLA.O (DSM 40922) consisting of a linear chromosome and one linear plasmid.</title>
        <authorList>
            <person name="Ortseifen V."/>
            <person name="Winkler A."/>
            <person name="Albersmeier A."/>
            <person name="Wendler S."/>
            <person name="Puhler A."/>
            <person name="Kalinowski J."/>
            <person name="Ruckert C."/>
        </authorList>
    </citation>
    <scope>NUCLEOTIDE SEQUENCE [LARGE SCALE GENOMIC DNA]</scope>
    <source>
        <strain evidence="5">DSM 40922 / GLA O</strain>
    </source>
</reference>
<dbReference type="HOGENOM" id="CLU_080733_0_0_11"/>
<feature type="transmembrane region" description="Helical" evidence="2">
    <location>
        <begin position="153"/>
        <end position="172"/>
    </location>
</feature>
<feature type="region of interest" description="Disordered" evidence="1">
    <location>
        <begin position="114"/>
        <end position="137"/>
    </location>
</feature>
<dbReference type="EMBL" id="CP009438">
    <property type="protein sequence ID" value="AIR98576.1"/>
    <property type="molecule type" value="Genomic_DNA"/>
</dbReference>
<sequence length="182" mass="17124">MGSLRLTLSTGALVLAAALTPVAAHAADGGGVQVSPSSPAPGGDITLRVTGCAGRTGAAASDAFVSDARLTAAEGGTLGGETKVRSTAHPGPYDVRITCGDTSLTSVLTVGTGGGHSAATPAAPASPTAPVRAGGGGTAHLAAVRTGSTGPGVAQTVTGLLLAAGAAVVVAARGARRNRRAG</sequence>
<dbReference type="AlphaFoldDB" id="A0A089X9L1"/>
<evidence type="ECO:0000313" key="5">
    <source>
        <dbReference type="Proteomes" id="UP000029482"/>
    </source>
</evidence>
<keyword evidence="3" id="KW-0732">Signal</keyword>
<evidence type="ECO:0000256" key="1">
    <source>
        <dbReference type="SAM" id="MobiDB-lite"/>
    </source>
</evidence>
<gene>
    <name evidence="4" type="ORF">SGLAU_12920</name>
</gene>
<evidence type="ECO:0000313" key="4">
    <source>
        <dbReference type="EMBL" id="AIR98576.1"/>
    </source>
</evidence>
<evidence type="ECO:0000256" key="2">
    <source>
        <dbReference type="SAM" id="Phobius"/>
    </source>
</evidence>
<keyword evidence="2" id="KW-0812">Transmembrane</keyword>
<feature type="chain" id="PRO_5001851624" evidence="3">
    <location>
        <begin position="27"/>
        <end position="182"/>
    </location>
</feature>
<dbReference type="eggNOG" id="ENOG50344FR">
    <property type="taxonomic scope" value="Bacteria"/>
</dbReference>
<name>A0A089X9L1_STRGA</name>
<keyword evidence="2" id="KW-0472">Membrane</keyword>
<dbReference type="KEGG" id="sgu:SGLAU_12920"/>
<accession>A0A089X9L1</accession>
<proteinExistence type="predicted"/>
<organism evidence="4 5">
    <name type="scientific">Streptomyces glaucescens</name>
    <dbReference type="NCBI Taxonomy" id="1907"/>
    <lineage>
        <taxon>Bacteria</taxon>
        <taxon>Bacillati</taxon>
        <taxon>Actinomycetota</taxon>
        <taxon>Actinomycetes</taxon>
        <taxon>Kitasatosporales</taxon>
        <taxon>Streptomycetaceae</taxon>
        <taxon>Streptomyces</taxon>
    </lineage>
</organism>
<keyword evidence="5" id="KW-1185">Reference proteome</keyword>